<keyword evidence="1" id="KW-0560">Oxidoreductase</keyword>
<dbReference type="AlphaFoldDB" id="A0A1I3Q662"/>
<dbReference type="PANTHER" id="PTHR43539">
    <property type="entry name" value="FLAVIN-BINDING MONOOXYGENASE-LIKE PROTEIN (AFU_ORTHOLOGUE AFUA_4G09220)"/>
    <property type="match status" value="1"/>
</dbReference>
<gene>
    <name evidence="2" type="ORF">SAMN05192543_106246</name>
</gene>
<dbReference type="STRING" id="420953.SAMN05192543_106246"/>
<proteinExistence type="predicted"/>
<evidence type="ECO:0000256" key="1">
    <source>
        <dbReference type="ARBA" id="ARBA00023002"/>
    </source>
</evidence>
<dbReference type="SUPFAM" id="SSF51905">
    <property type="entry name" value="FAD/NAD(P)-binding domain"/>
    <property type="match status" value="1"/>
</dbReference>
<accession>A0A1I3Q662</accession>
<dbReference type="InterPro" id="IPR050982">
    <property type="entry name" value="Auxin_biosynth/cation_transpt"/>
</dbReference>
<evidence type="ECO:0000313" key="3">
    <source>
        <dbReference type="Proteomes" id="UP000199548"/>
    </source>
</evidence>
<keyword evidence="3" id="KW-1185">Reference proteome</keyword>
<dbReference type="EMBL" id="FOQU01000006">
    <property type="protein sequence ID" value="SFJ29724.1"/>
    <property type="molecule type" value="Genomic_DNA"/>
</dbReference>
<dbReference type="GO" id="GO:0050660">
    <property type="term" value="F:flavin adenine dinucleotide binding"/>
    <property type="evidence" value="ECO:0007669"/>
    <property type="project" value="TreeGrafter"/>
</dbReference>
<dbReference type="PANTHER" id="PTHR43539:SF68">
    <property type="entry name" value="FLAVIN-BINDING MONOOXYGENASE-LIKE PROTEIN (AFU_ORTHOLOGUE AFUA_4G09220)"/>
    <property type="match status" value="1"/>
</dbReference>
<dbReference type="Pfam" id="PF13738">
    <property type="entry name" value="Pyr_redox_3"/>
    <property type="match status" value="1"/>
</dbReference>
<dbReference type="Proteomes" id="UP000199548">
    <property type="component" value="Unassembled WGS sequence"/>
</dbReference>
<dbReference type="InterPro" id="IPR036188">
    <property type="entry name" value="FAD/NAD-bd_sf"/>
</dbReference>
<protein>
    <submittedName>
        <fullName evidence="2">Putative flavoprotein involved in K+ transport</fullName>
    </submittedName>
</protein>
<evidence type="ECO:0000313" key="2">
    <source>
        <dbReference type="EMBL" id="SFJ29724.1"/>
    </source>
</evidence>
<dbReference type="PRINTS" id="PR00419">
    <property type="entry name" value="ADXRDTASE"/>
</dbReference>
<sequence length="594" mass="65569">MITEVVSVCEQYDVFDEWCASFNAAIAEKDYNSVASLFVEEGYWRDMLTFDERIQTAQGHAAIRDMLAGQGGDEIALKIAAEGDVQVETIPGVGGVSGRFIRYETDTITGRGYLRLMSGQRRALTLLTSVQEIKGFPEQSLVNRDCDTHRSGPGATANWLDRRRYEQAYADRNPQVLVIGAGHSGLTVAARLRHLNVDTLVIDRSERVGDNWRSRYHSLTLHNEISCNHLPYLPFPASWPLFLPKDKLAGWLEFYAEAMELNVWNRTTFLDGSYDESSGHWDVRLKMPDGSIRSMRPSHVVMAIGVSGIPNIPEFAGQNRFQGDLIHSSRFNSAVDVSGESVVVVGAGTSAHDIAQDVYLRGGKPTLVQRSSVTVVSVEQAALAYAAFRRDEGIRPIEDTDLMVAAIPFDLLRRAHGPLSKVMAKGDEELLRRLAEVGFLLDNGEDDTGFFMKLVRYLGGYYLDVGASELIIEGKIKLKAGVGVKQLGPREVELSDGTVLEADLIVLGTGYRPLQDAVAAMFGPEVAQRVGPIWGLGPDNEMQGMWTRTGQPGFFVSGGTFTMSRFYSKLTALLIKSDIEKIGKRHRAKELSDV</sequence>
<dbReference type="GO" id="GO:0004497">
    <property type="term" value="F:monooxygenase activity"/>
    <property type="evidence" value="ECO:0007669"/>
    <property type="project" value="TreeGrafter"/>
</dbReference>
<dbReference type="Gene3D" id="3.50.50.60">
    <property type="entry name" value="FAD/NAD(P)-binding domain"/>
    <property type="match status" value="1"/>
</dbReference>
<reference evidence="2 3" key="1">
    <citation type="submission" date="2016-10" db="EMBL/GenBank/DDBJ databases">
        <authorList>
            <person name="de Groot N.N."/>
        </authorList>
    </citation>
    <scope>NUCLEOTIDE SEQUENCE [LARGE SCALE GENOMIC DNA]</scope>
    <source>
        <strain evidence="2 3">LMG 23650</strain>
    </source>
</reference>
<organism evidence="2 3">
    <name type="scientific">Paraburkholderia megapolitana</name>
    <dbReference type="NCBI Taxonomy" id="420953"/>
    <lineage>
        <taxon>Bacteria</taxon>
        <taxon>Pseudomonadati</taxon>
        <taxon>Pseudomonadota</taxon>
        <taxon>Betaproteobacteria</taxon>
        <taxon>Burkholderiales</taxon>
        <taxon>Burkholderiaceae</taxon>
        <taxon>Paraburkholderia</taxon>
    </lineage>
</organism>
<name>A0A1I3Q662_9BURK</name>